<reference evidence="1" key="1">
    <citation type="submission" date="2023-03" db="EMBL/GenBank/DDBJ databases">
        <title>Massive genome expansion in bonnet fungi (Mycena s.s.) driven by repeated elements and novel gene families across ecological guilds.</title>
        <authorList>
            <consortium name="Lawrence Berkeley National Laboratory"/>
            <person name="Harder C.B."/>
            <person name="Miyauchi S."/>
            <person name="Viragh M."/>
            <person name="Kuo A."/>
            <person name="Thoen E."/>
            <person name="Andreopoulos B."/>
            <person name="Lu D."/>
            <person name="Skrede I."/>
            <person name="Drula E."/>
            <person name="Henrissat B."/>
            <person name="Morin E."/>
            <person name="Kohler A."/>
            <person name="Barry K."/>
            <person name="LaButti K."/>
            <person name="Morin E."/>
            <person name="Salamov A."/>
            <person name="Lipzen A."/>
            <person name="Mereny Z."/>
            <person name="Hegedus B."/>
            <person name="Baldrian P."/>
            <person name="Stursova M."/>
            <person name="Weitz H."/>
            <person name="Taylor A."/>
            <person name="Grigoriev I.V."/>
            <person name="Nagy L.G."/>
            <person name="Martin F."/>
            <person name="Kauserud H."/>
        </authorList>
    </citation>
    <scope>NUCLEOTIDE SEQUENCE</scope>
    <source>
        <strain evidence="1">CBHHK067</strain>
    </source>
</reference>
<dbReference type="AlphaFoldDB" id="A0AAD7DJM2"/>
<dbReference type="Proteomes" id="UP001221757">
    <property type="component" value="Unassembled WGS sequence"/>
</dbReference>
<gene>
    <name evidence="1" type="ORF">B0H17DRAFT_1200349</name>
</gene>
<evidence type="ECO:0000313" key="2">
    <source>
        <dbReference type="Proteomes" id="UP001221757"/>
    </source>
</evidence>
<evidence type="ECO:0000313" key="1">
    <source>
        <dbReference type="EMBL" id="KAJ7692773.1"/>
    </source>
</evidence>
<name>A0AAD7DJM2_MYCRO</name>
<sequence length="79" mass="8124">MPAIRYITNLANAFTPATTAGSDRMIQTSTPRLGLGYFAASPDPRRAASPVNTAASQHPIAASSLGTAASSISIAAHRR</sequence>
<organism evidence="1 2">
    <name type="scientific">Mycena rosella</name>
    <name type="common">Pink bonnet</name>
    <name type="synonym">Agaricus rosellus</name>
    <dbReference type="NCBI Taxonomy" id="1033263"/>
    <lineage>
        <taxon>Eukaryota</taxon>
        <taxon>Fungi</taxon>
        <taxon>Dikarya</taxon>
        <taxon>Basidiomycota</taxon>
        <taxon>Agaricomycotina</taxon>
        <taxon>Agaricomycetes</taxon>
        <taxon>Agaricomycetidae</taxon>
        <taxon>Agaricales</taxon>
        <taxon>Marasmiineae</taxon>
        <taxon>Mycenaceae</taxon>
        <taxon>Mycena</taxon>
    </lineage>
</organism>
<accession>A0AAD7DJM2</accession>
<dbReference type="EMBL" id="JARKIE010000050">
    <property type="protein sequence ID" value="KAJ7692773.1"/>
    <property type="molecule type" value="Genomic_DNA"/>
</dbReference>
<protein>
    <submittedName>
        <fullName evidence="1">Uncharacterized protein</fullName>
    </submittedName>
</protein>
<proteinExistence type="predicted"/>
<comment type="caution">
    <text evidence="1">The sequence shown here is derived from an EMBL/GenBank/DDBJ whole genome shotgun (WGS) entry which is preliminary data.</text>
</comment>
<keyword evidence="2" id="KW-1185">Reference proteome</keyword>